<dbReference type="Pfam" id="PF16695">
    <property type="entry name" value="Tai4"/>
    <property type="match status" value="1"/>
</dbReference>
<reference evidence="1 2" key="1">
    <citation type="submission" date="2015-11" db="EMBL/GenBank/DDBJ databases">
        <title>Expanding the genomic diversity of Burkholderia species for the development of highly accurate diagnostics.</title>
        <authorList>
            <person name="Sahl J."/>
            <person name="Keim P."/>
            <person name="Wagner D."/>
        </authorList>
    </citation>
    <scope>NUCLEOTIDE SEQUENCE [LARGE SCALE GENOMIC DNA]</scope>
    <source>
        <strain evidence="1 2">RF32-BP4</strain>
    </source>
</reference>
<sequence>MVAQMSVFHAAVAIAPCSARSAEAADSVMAVHRTNAENFKDRALAACLSVAYQGSPAGQDADITKSAFLEWTYYDEDRGDRAVDQLVKRFLRRDYANSVEGYAGAAFDLLKCLDLYHSPELDEQVRRYVPHPAWIGDKPAGPRRKTAGKVTR</sequence>
<dbReference type="InterPro" id="IPR038314">
    <property type="entry name" value="T6SS_sf"/>
</dbReference>
<dbReference type="InterPro" id="IPR032032">
    <property type="entry name" value="Tai4"/>
</dbReference>
<evidence type="ECO:0000313" key="1">
    <source>
        <dbReference type="EMBL" id="KUZ91656.1"/>
    </source>
</evidence>
<dbReference type="AlphaFoldDB" id="A0A102LDM8"/>
<name>A0A102LDM8_9BURK</name>
<evidence type="ECO:0000313" key="2">
    <source>
        <dbReference type="Proteomes" id="UP000065521"/>
    </source>
</evidence>
<accession>A0A102LDM8</accession>
<gene>
    <name evidence="1" type="ORF">WI38_11895</name>
</gene>
<dbReference type="EMBL" id="LOTN01000024">
    <property type="protein sequence ID" value="KUZ91656.1"/>
    <property type="molecule type" value="Genomic_DNA"/>
</dbReference>
<organism evidence="1 2">
    <name type="scientific">Burkholderia ubonensis</name>
    <dbReference type="NCBI Taxonomy" id="101571"/>
    <lineage>
        <taxon>Bacteria</taxon>
        <taxon>Pseudomonadati</taxon>
        <taxon>Pseudomonadota</taxon>
        <taxon>Betaproteobacteria</taxon>
        <taxon>Burkholderiales</taxon>
        <taxon>Burkholderiaceae</taxon>
        <taxon>Burkholderia</taxon>
        <taxon>Burkholderia cepacia complex</taxon>
    </lineage>
</organism>
<dbReference type="Proteomes" id="UP000065521">
    <property type="component" value="Unassembled WGS sequence"/>
</dbReference>
<dbReference type="Gene3D" id="1.20.120.1620">
    <property type="match status" value="1"/>
</dbReference>
<comment type="caution">
    <text evidence="1">The sequence shown here is derived from an EMBL/GenBank/DDBJ whole genome shotgun (WGS) entry which is preliminary data.</text>
</comment>
<proteinExistence type="predicted"/>
<protein>
    <submittedName>
        <fullName evidence="1">Uncharacterized protein</fullName>
    </submittedName>
</protein>